<dbReference type="HAMAP" id="MF_00983">
    <property type="entry name" value="PriA"/>
    <property type="match status" value="1"/>
</dbReference>
<dbReference type="Gene3D" id="3.40.1440.60">
    <property type="entry name" value="PriA, 3(prime) DNA-binding domain"/>
    <property type="match status" value="1"/>
</dbReference>
<dbReference type="GO" id="GO:0006302">
    <property type="term" value="P:double-strand break repair"/>
    <property type="evidence" value="ECO:0007669"/>
    <property type="project" value="InterPro"/>
</dbReference>
<evidence type="ECO:0000256" key="4">
    <source>
        <dbReference type="ARBA" id="ARBA00022741"/>
    </source>
</evidence>
<proteinExistence type="inferred from homology"/>
<comment type="caution">
    <text evidence="11">The sequence shown here is derived from an EMBL/GenBank/DDBJ whole genome shotgun (WGS) entry which is preliminary data.</text>
</comment>
<keyword evidence="11" id="KW-0378">Hydrolase</keyword>
<reference evidence="11 12" key="1">
    <citation type="submission" date="2018-03" db="EMBL/GenBank/DDBJ databases">
        <title>Genomic Encyclopedia of Archaeal and Bacterial Type Strains, Phase II (KMG-II): from individual species to whole genera.</title>
        <authorList>
            <person name="Goeker M."/>
        </authorList>
    </citation>
    <scope>NUCLEOTIDE SEQUENCE [LARGE SCALE GENOMIC DNA]</scope>
    <source>
        <strain evidence="11 12">ATCC BAA-1496</strain>
    </source>
</reference>
<keyword evidence="6 8" id="KW-0067">ATP-binding</keyword>
<dbReference type="OrthoDB" id="3177118at2"/>
<feature type="binding site" evidence="8">
    <location>
        <position position="452"/>
    </location>
    <ligand>
        <name>Zn(2+)</name>
        <dbReference type="ChEBI" id="CHEBI:29105"/>
        <label>1</label>
    </ligand>
</feature>
<dbReference type="RefSeq" id="WP_106296751.1">
    <property type="nucleotide sequence ID" value="NZ_PVTI01000005.1"/>
</dbReference>
<dbReference type="GO" id="GO:0006269">
    <property type="term" value="P:DNA replication, synthesis of primer"/>
    <property type="evidence" value="ECO:0007669"/>
    <property type="project" value="UniProtKB-KW"/>
</dbReference>
<comment type="subunit">
    <text evidence="8">Component of the replication restart primosome.</text>
</comment>
<evidence type="ECO:0000256" key="2">
    <source>
        <dbReference type="ARBA" id="ARBA00022705"/>
    </source>
</evidence>
<evidence type="ECO:0000256" key="8">
    <source>
        <dbReference type="HAMAP-Rule" id="MF_00983"/>
    </source>
</evidence>
<evidence type="ECO:0000256" key="7">
    <source>
        <dbReference type="ARBA" id="ARBA00023125"/>
    </source>
</evidence>
<dbReference type="GO" id="GO:0043138">
    <property type="term" value="F:3'-5' DNA helicase activity"/>
    <property type="evidence" value="ECO:0007669"/>
    <property type="project" value="TreeGrafter"/>
</dbReference>
<keyword evidence="5 8" id="KW-0862">Zinc</keyword>
<dbReference type="Pfam" id="PF17764">
    <property type="entry name" value="PriA_3primeBD"/>
    <property type="match status" value="1"/>
</dbReference>
<accession>A0A2T0UUF2</accession>
<dbReference type="Proteomes" id="UP000237822">
    <property type="component" value="Unassembled WGS sequence"/>
</dbReference>
<gene>
    <name evidence="8" type="primary">priA</name>
    <name evidence="11" type="ORF">BCF74_10544</name>
</gene>
<feature type="binding site" evidence="8">
    <location>
        <position position="416"/>
    </location>
    <ligand>
        <name>Zn(2+)</name>
        <dbReference type="ChEBI" id="CHEBI:29105"/>
        <label>1</label>
    </ligand>
</feature>
<keyword evidence="3 8" id="KW-0479">Metal-binding</keyword>
<keyword evidence="1 8" id="KW-0639">Primosome</keyword>
<comment type="function">
    <text evidence="8">Initiates the restart of stalled replication forks, which reloads the replicative helicase on sites other than the origin of replication. Recognizes and binds to abandoned replication forks and remodels them to uncover a helicase loading site. Promotes assembly of the primosome at these replication forks.</text>
</comment>
<evidence type="ECO:0000256" key="6">
    <source>
        <dbReference type="ARBA" id="ARBA00022840"/>
    </source>
</evidence>
<dbReference type="GO" id="GO:1990077">
    <property type="term" value="C:primosome complex"/>
    <property type="evidence" value="ECO:0007669"/>
    <property type="project" value="UniProtKB-UniRule"/>
</dbReference>
<dbReference type="GO" id="GO:0008270">
    <property type="term" value="F:zinc ion binding"/>
    <property type="evidence" value="ECO:0007669"/>
    <property type="project" value="UniProtKB-UniRule"/>
</dbReference>
<comment type="similarity">
    <text evidence="8">Belongs to the helicase family. PriA subfamily.</text>
</comment>
<dbReference type="GO" id="GO:0003677">
    <property type="term" value="F:DNA binding"/>
    <property type="evidence" value="ECO:0007669"/>
    <property type="project" value="UniProtKB-UniRule"/>
</dbReference>
<dbReference type="Gene3D" id="3.40.50.300">
    <property type="entry name" value="P-loop containing nucleotide triphosphate hydrolases"/>
    <property type="match status" value="1"/>
</dbReference>
<sequence length="684" mass="71746">MSASDEGTQLELIQPSARARPKPKSGGEPIAETDPVASVLVDTGLAHLDRPFEYLVPASMSDEVVPGVRVKVRFAGQDLDGFVVSRAAEPDHEGRLATIRRLVSPEPVLTPEVLETARAVARRYGGAVGDVLRLAVPPRHAAAEKALPADAPAVDPLPEAGESAAWEPYAGGPAFVARVGSGEAPAASLLAAPTTDPTADWPRLLADAAAAALEGDRGSVIVVPDGRDVARVDAALTERLGKGRHARLTADQGPQARYTAYLKVLRGHVRVVVGTRAAAFAPVRDLGLVAWWDDGDDLHDEMRAPYPHVREVLRTRAGIEGAALLSAGFTRTAALAQWVDDGVVVPLEASRNLLRRNVARVRIAGEGADLARDPAAARAHLPSLAWQVAKDALTRGPVLVQVPRRGYLPSLSCLECRRPARCRVCSGPLALTGPGHPPTCRWCGAVETRFECPHCGSTRLRSSVVGARRTAEELGRAFPGVPVTTSGAGSVVDAVDDRPRLVISTPGAEPVAEGGYAACLLLDAWALLDRPSLDASEEALRRWCGALGLTRGAADGGVAVLAGAPTHATVPAVEALVRWDPAWFAERELAERRGLSLPPTARVAALTGPRDALRAAVESMRLGDSVQVLGPLPRDEGVERVVLTAPLADGGALAAEVAAMRARRSAGKETATVTARLDPRDPAG</sequence>
<keyword evidence="7 8" id="KW-0238">DNA-binding</keyword>
<feature type="binding site" evidence="8">
    <location>
        <position position="440"/>
    </location>
    <ligand>
        <name>Zn(2+)</name>
        <dbReference type="ChEBI" id="CHEBI:29105"/>
        <label>2</label>
    </ligand>
</feature>
<dbReference type="InterPro" id="IPR027417">
    <property type="entry name" value="P-loop_NTPase"/>
</dbReference>
<dbReference type="GO" id="GO:0006270">
    <property type="term" value="P:DNA replication initiation"/>
    <property type="evidence" value="ECO:0007669"/>
    <property type="project" value="TreeGrafter"/>
</dbReference>
<feature type="binding site" evidence="8">
    <location>
        <position position="422"/>
    </location>
    <ligand>
        <name>Zn(2+)</name>
        <dbReference type="ChEBI" id="CHEBI:29105"/>
        <label>2</label>
    </ligand>
</feature>
<dbReference type="EMBL" id="PVTI01000005">
    <property type="protein sequence ID" value="PRY61488.1"/>
    <property type="molecule type" value="Genomic_DNA"/>
</dbReference>
<feature type="binding site" evidence="8">
    <location>
        <position position="413"/>
    </location>
    <ligand>
        <name>Zn(2+)</name>
        <dbReference type="ChEBI" id="CHEBI:29105"/>
        <label>1</label>
    </ligand>
</feature>
<comment type="caution">
    <text evidence="8">As this protein does not have any detectable helicase domains, it probably does not have helicase activity.</text>
</comment>
<evidence type="ECO:0000256" key="5">
    <source>
        <dbReference type="ARBA" id="ARBA00022833"/>
    </source>
</evidence>
<comment type="cofactor">
    <cofactor evidence="8">
        <name>Zn(2+)</name>
        <dbReference type="ChEBI" id="CHEBI:29105"/>
    </cofactor>
    <text evidence="8">Binds 2 zinc ions per subunit.</text>
</comment>
<dbReference type="AlphaFoldDB" id="A0A2T0UUF2"/>
<keyword evidence="11" id="KW-0347">Helicase</keyword>
<feature type="binding site" evidence="8">
    <location>
        <position position="425"/>
    </location>
    <ligand>
        <name>Zn(2+)</name>
        <dbReference type="ChEBI" id="CHEBI:29105"/>
        <label>2</label>
    </ligand>
</feature>
<dbReference type="InterPro" id="IPR042115">
    <property type="entry name" value="PriA_3primeBD_sf"/>
</dbReference>
<evidence type="ECO:0000313" key="11">
    <source>
        <dbReference type="EMBL" id="PRY61488.1"/>
    </source>
</evidence>
<dbReference type="InterPro" id="IPR005259">
    <property type="entry name" value="PriA"/>
</dbReference>
<evidence type="ECO:0000259" key="10">
    <source>
        <dbReference type="Pfam" id="PF17764"/>
    </source>
</evidence>
<dbReference type="GO" id="GO:0005524">
    <property type="term" value="F:ATP binding"/>
    <property type="evidence" value="ECO:0007669"/>
    <property type="project" value="UniProtKB-UniRule"/>
</dbReference>
<organism evidence="11 12">
    <name type="scientific">Knoellia remsis</name>
    <dbReference type="NCBI Taxonomy" id="407159"/>
    <lineage>
        <taxon>Bacteria</taxon>
        <taxon>Bacillati</taxon>
        <taxon>Actinomycetota</taxon>
        <taxon>Actinomycetes</taxon>
        <taxon>Micrococcales</taxon>
        <taxon>Intrasporangiaceae</taxon>
        <taxon>Knoellia</taxon>
    </lineage>
</organism>
<evidence type="ECO:0000256" key="1">
    <source>
        <dbReference type="ARBA" id="ARBA00022515"/>
    </source>
</evidence>
<keyword evidence="12" id="KW-1185">Reference proteome</keyword>
<feature type="region of interest" description="Disordered" evidence="9">
    <location>
        <begin position="1"/>
        <end position="32"/>
    </location>
</feature>
<protein>
    <recommendedName>
        <fullName evidence="8">Probable replication restart protein PriA</fullName>
    </recommendedName>
    <alternativeName>
        <fullName evidence="8">Putative ATP-dependent DNA helicase PriA</fullName>
    </alternativeName>
</protein>
<evidence type="ECO:0000313" key="12">
    <source>
        <dbReference type="Proteomes" id="UP000237822"/>
    </source>
</evidence>
<dbReference type="PANTHER" id="PTHR30580:SF0">
    <property type="entry name" value="PRIMOSOMAL PROTEIN N"/>
    <property type="match status" value="1"/>
</dbReference>
<feature type="binding site" evidence="8">
    <location>
        <position position="443"/>
    </location>
    <ligand>
        <name>Zn(2+)</name>
        <dbReference type="ChEBI" id="CHEBI:29105"/>
        <label>2</label>
    </ligand>
</feature>
<dbReference type="InterPro" id="IPR041222">
    <property type="entry name" value="PriA_3primeBD"/>
</dbReference>
<dbReference type="PANTHER" id="PTHR30580">
    <property type="entry name" value="PRIMOSOMAL PROTEIN N"/>
    <property type="match status" value="1"/>
</dbReference>
<keyword evidence="2 8" id="KW-0235">DNA replication</keyword>
<feature type="binding site" evidence="8">
    <location>
        <position position="455"/>
    </location>
    <ligand>
        <name>Zn(2+)</name>
        <dbReference type="ChEBI" id="CHEBI:29105"/>
        <label>1</label>
    </ligand>
</feature>
<feature type="region of interest" description="Disordered" evidence="9">
    <location>
        <begin position="664"/>
        <end position="684"/>
    </location>
</feature>
<name>A0A2T0UUF2_9MICO</name>
<dbReference type="GO" id="GO:0006310">
    <property type="term" value="P:DNA recombination"/>
    <property type="evidence" value="ECO:0007669"/>
    <property type="project" value="InterPro"/>
</dbReference>
<evidence type="ECO:0000256" key="9">
    <source>
        <dbReference type="SAM" id="MobiDB-lite"/>
    </source>
</evidence>
<evidence type="ECO:0000256" key="3">
    <source>
        <dbReference type="ARBA" id="ARBA00022723"/>
    </source>
</evidence>
<keyword evidence="4 8" id="KW-0547">Nucleotide-binding</keyword>
<feature type="domain" description="Primosomal protein N' 3' DNA-binding" evidence="10">
    <location>
        <begin position="39"/>
        <end position="137"/>
    </location>
</feature>